<accession>A0ABU3UDJ4</accession>
<evidence type="ECO:0000313" key="1">
    <source>
        <dbReference type="EMBL" id="MDU8991980.1"/>
    </source>
</evidence>
<dbReference type="InterPro" id="IPR010982">
    <property type="entry name" value="Lambda_DNA-bd_dom_sf"/>
</dbReference>
<sequence>MSKQALAQAMDFDSPYVSHMESGRRMPGGDFARLADEALNAGKAIWPALGNHEQAGTKETR</sequence>
<name>A0ABU3UDJ4_9ACTN</name>
<dbReference type="CDD" id="cd00093">
    <property type="entry name" value="HTH_XRE"/>
    <property type="match status" value="1"/>
</dbReference>
<gene>
    <name evidence="1" type="ORF">PU648_06260</name>
</gene>
<evidence type="ECO:0000313" key="2">
    <source>
        <dbReference type="Proteomes" id="UP001257627"/>
    </source>
</evidence>
<comment type="caution">
    <text evidence="1">The sequence shown here is derived from an EMBL/GenBank/DDBJ whole genome shotgun (WGS) entry which is preliminary data.</text>
</comment>
<protein>
    <submittedName>
        <fullName evidence="1">Helix-turn-helix transcriptional regulator</fullName>
    </submittedName>
</protein>
<organism evidence="1 2">
    <name type="scientific">Streptomyces mirabilis</name>
    <dbReference type="NCBI Taxonomy" id="68239"/>
    <lineage>
        <taxon>Bacteria</taxon>
        <taxon>Bacillati</taxon>
        <taxon>Actinomycetota</taxon>
        <taxon>Actinomycetes</taxon>
        <taxon>Kitasatosporales</taxon>
        <taxon>Streptomycetaceae</taxon>
        <taxon>Streptomyces</taxon>
    </lineage>
</organism>
<dbReference type="Proteomes" id="UP001257627">
    <property type="component" value="Unassembled WGS sequence"/>
</dbReference>
<dbReference type="EMBL" id="JARAKF010000001">
    <property type="protein sequence ID" value="MDU8991980.1"/>
    <property type="molecule type" value="Genomic_DNA"/>
</dbReference>
<dbReference type="RefSeq" id="WP_316732464.1">
    <property type="nucleotide sequence ID" value="NZ_JARAKF010000001.1"/>
</dbReference>
<proteinExistence type="predicted"/>
<reference evidence="1 2" key="1">
    <citation type="submission" date="2023-02" db="EMBL/GenBank/DDBJ databases">
        <authorList>
            <person name="Maleckis M."/>
        </authorList>
    </citation>
    <scope>NUCLEOTIDE SEQUENCE [LARGE SCALE GENOMIC DNA]</scope>
    <source>
        <strain evidence="1 2">P8-A2</strain>
    </source>
</reference>
<dbReference type="SUPFAM" id="SSF47413">
    <property type="entry name" value="lambda repressor-like DNA-binding domains"/>
    <property type="match status" value="1"/>
</dbReference>
<keyword evidence="2" id="KW-1185">Reference proteome</keyword>
<dbReference type="InterPro" id="IPR001387">
    <property type="entry name" value="Cro/C1-type_HTH"/>
</dbReference>